<evidence type="ECO:0000259" key="12">
    <source>
        <dbReference type="Pfam" id="PF00712"/>
    </source>
</evidence>
<comment type="similarity">
    <text evidence="2">Belongs to the beta sliding clamp family.</text>
</comment>
<evidence type="ECO:0000256" key="11">
    <source>
        <dbReference type="ARBA" id="ARBA00033276"/>
    </source>
</evidence>
<accession>A0ABV9L1R4</accession>
<dbReference type="InterPro" id="IPR022634">
    <property type="entry name" value="DNA_polIII_beta_N"/>
</dbReference>
<reference evidence="15" key="1">
    <citation type="journal article" date="2019" name="Int. J. Syst. Evol. Microbiol.">
        <title>The Global Catalogue of Microorganisms (GCM) 10K type strain sequencing project: providing services to taxonomists for standard genome sequencing and annotation.</title>
        <authorList>
            <consortium name="The Broad Institute Genomics Platform"/>
            <consortium name="The Broad Institute Genome Sequencing Center for Infectious Disease"/>
            <person name="Wu L."/>
            <person name="Ma J."/>
        </authorList>
    </citation>
    <scope>NUCLEOTIDE SEQUENCE [LARGE SCALE GENOMIC DNA]</scope>
    <source>
        <strain evidence="15">CCUG 66188</strain>
    </source>
</reference>
<evidence type="ECO:0000256" key="3">
    <source>
        <dbReference type="ARBA" id="ARBA00021035"/>
    </source>
</evidence>
<dbReference type="InterPro" id="IPR046938">
    <property type="entry name" value="DNA_clamp_sf"/>
</dbReference>
<comment type="caution">
    <text evidence="14">The sequence shown here is derived from an EMBL/GenBank/DDBJ whole genome shotgun (WGS) entry which is preliminary data.</text>
</comment>
<keyword evidence="9" id="KW-0238">DNA-binding</keyword>
<dbReference type="CDD" id="cd00140">
    <property type="entry name" value="beta_clamp"/>
    <property type="match status" value="1"/>
</dbReference>
<feature type="domain" description="DNA polymerase III beta sliding clamp C-terminal" evidence="13">
    <location>
        <begin position="260"/>
        <end position="369"/>
    </location>
</feature>
<dbReference type="EMBL" id="JBHSGN010000122">
    <property type="protein sequence ID" value="MFC4676196.1"/>
    <property type="molecule type" value="Genomic_DNA"/>
</dbReference>
<keyword evidence="8" id="KW-0239">DNA-directed DNA polymerase</keyword>
<name>A0ABV9L1R4_9BACT</name>
<organism evidence="14 15">
    <name type="scientific">Dysgonomonas termitidis</name>
    <dbReference type="NCBI Taxonomy" id="1516126"/>
    <lineage>
        <taxon>Bacteria</taxon>
        <taxon>Pseudomonadati</taxon>
        <taxon>Bacteroidota</taxon>
        <taxon>Bacteroidia</taxon>
        <taxon>Bacteroidales</taxon>
        <taxon>Dysgonomonadaceae</taxon>
        <taxon>Dysgonomonas</taxon>
    </lineage>
</organism>
<sequence>MEEKVIFKVSKNELLHHLQRVSKAVLDKSTLPVYTYILFELGSNKTLQLTGTTTEIQIETSLEVVEVDNSLTFCVDKSIINILKTLPEQPVHFEVTRVPDPADSENASVTIALSHSTGNAIIPGMDATYFEKMKAVTGQSFKMPIESLRRGLSMTKKFAGIDAMKPTQTAVFFDLKEDHIVFVSTNGQYMSRFKDNSVKCPECKSFIFGLSAVNITSSLIEGISGVEVEIISSESNVSFSFLEIIVTSRLVEGRYPNYNSVFPQNNQIKMHVDSKYLSSVLNRLLTVANPLVGLIKLESGMIDSTLSTADEFSTKAAKESIDSGSNIEITIGFSGPQMIDILSVINGNAILAFSAPERPILIKPEKDEEECELTLLSMPLILK</sequence>
<evidence type="ECO:0000259" key="13">
    <source>
        <dbReference type="Pfam" id="PF02768"/>
    </source>
</evidence>
<dbReference type="PANTHER" id="PTHR30478">
    <property type="entry name" value="DNA POLYMERASE III SUBUNIT BETA"/>
    <property type="match status" value="1"/>
</dbReference>
<dbReference type="Proteomes" id="UP001596023">
    <property type="component" value="Unassembled WGS sequence"/>
</dbReference>
<evidence type="ECO:0000256" key="2">
    <source>
        <dbReference type="ARBA" id="ARBA00010752"/>
    </source>
</evidence>
<evidence type="ECO:0000256" key="7">
    <source>
        <dbReference type="ARBA" id="ARBA00022705"/>
    </source>
</evidence>
<gene>
    <name evidence="14" type="ORF">ACFO6W_21140</name>
</gene>
<evidence type="ECO:0000256" key="9">
    <source>
        <dbReference type="ARBA" id="ARBA00023125"/>
    </source>
</evidence>
<keyword evidence="4" id="KW-0963">Cytoplasm</keyword>
<evidence type="ECO:0000313" key="14">
    <source>
        <dbReference type="EMBL" id="MFC4676196.1"/>
    </source>
</evidence>
<keyword evidence="7" id="KW-0235">DNA replication</keyword>
<dbReference type="SUPFAM" id="SSF55979">
    <property type="entry name" value="DNA clamp"/>
    <property type="match status" value="3"/>
</dbReference>
<evidence type="ECO:0000256" key="10">
    <source>
        <dbReference type="ARBA" id="ARBA00030988"/>
    </source>
</evidence>
<protein>
    <recommendedName>
        <fullName evidence="3">Beta sliding clamp</fullName>
    </recommendedName>
    <alternativeName>
        <fullName evidence="11">Beta-clamp processivity factor</fullName>
    </alternativeName>
    <alternativeName>
        <fullName evidence="10">DNA polymerase III beta sliding clamp subunit</fullName>
    </alternativeName>
</protein>
<dbReference type="RefSeq" id="WP_380000178.1">
    <property type="nucleotide sequence ID" value="NZ_JBHSGN010000122.1"/>
</dbReference>
<evidence type="ECO:0000256" key="6">
    <source>
        <dbReference type="ARBA" id="ARBA00022695"/>
    </source>
</evidence>
<proteinExistence type="inferred from homology"/>
<evidence type="ECO:0000313" key="15">
    <source>
        <dbReference type="Proteomes" id="UP001596023"/>
    </source>
</evidence>
<feature type="domain" description="DNA polymerase III beta sliding clamp N-terminal" evidence="12">
    <location>
        <begin position="7"/>
        <end position="96"/>
    </location>
</feature>
<evidence type="ECO:0000256" key="5">
    <source>
        <dbReference type="ARBA" id="ARBA00022679"/>
    </source>
</evidence>
<dbReference type="InterPro" id="IPR022635">
    <property type="entry name" value="DNA_polIII_beta_C"/>
</dbReference>
<dbReference type="Gene3D" id="3.10.150.10">
    <property type="entry name" value="DNA Polymerase III, subunit A, domain 2"/>
    <property type="match status" value="1"/>
</dbReference>
<dbReference type="Pfam" id="PF00712">
    <property type="entry name" value="DNA_pol3_beta"/>
    <property type="match status" value="1"/>
</dbReference>
<evidence type="ECO:0000256" key="8">
    <source>
        <dbReference type="ARBA" id="ARBA00022932"/>
    </source>
</evidence>
<dbReference type="PANTHER" id="PTHR30478:SF0">
    <property type="entry name" value="BETA SLIDING CLAMP"/>
    <property type="match status" value="1"/>
</dbReference>
<comment type="subcellular location">
    <subcellularLocation>
        <location evidence="1">Cytoplasm</location>
    </subcellularLocation>
</comment>
<dbReference type="Pfam" id="PF02768">
    <property type="entry name" value="DNA_pol3_beta_3"/>
    <property type="match status" value="1"/>
</dbReference>
<dbReference type="InterPro" id="IPR001001">
    <property type="entry name" value="DNA_polIII_beta"/>
</dbReference>
<keyword evidence="5" id="KW-0808">Transferase</keyword>
<evidence type="ECO:0000256" key="4">
    <source>
        <dbReference type="ARBA" id="ARBA00022490"/>
    </source>
</evidence>
<dbReference type="SMART" id="SM00480">
    <property type="entry name" value="POL3Bc"/>
    <property type="match status" value="1"/>
</dbReference>
<evidence type="ECO:0000256" key="1">
    <source>
        <dbReference type="ARBA" id="ARBA00004496"/>
    </source>
</evidence>
<keyword evidence="15" id="KW-1185">Reference proteome</keyword>
<keyword evidence="6" id="KW-0548">Nucleotidyltransferase</keyword>
<dbReference type="Gene3D" id="3.70.10.10">
    <property type="match status" value="1"/>
</dbReference>